<dbReference type="EC" id="3.1.1.29" evidence="1 6"/>
<keyword evidence="4" id="KW-0694">RNA-binding</keyword>
<evidence type="ECO:0000256" key="6">
    <source>
        <dbReference type="RuleBase" id="RU000673"/>
    </source>
</evidence>
<keyword evidence="2" id="KW-0820">tRNA-binding</keyword>
<reference evidence="8 9" key="1">
    <citation type="journal article" date="2012" name="Eukaryot. Cell">
        <title>Draft genome sequence of Wickerhamomyces ciferrii NRRL Y-1031 F-60-10.</title>
        <authorList>
            <person name="Schneider J."/>
            <person name="Andrea H."/>
            <person name="Blom J."/>
            <person name="Jaenicke S."/>
            <person name="Ruckert C."/>
            <person name="Schorsch C."/>
            <person name="Szczepanowski R."/>
            <person name="Farwick M."/>
            <person name="Goesmann A."/>
            <person name="Puhler A."/>
            <person name="Schaffer S."/>
            <person name="Tauch A."/>
            <person name="Kohler T."/>
            <person name="Brinkrolf K."/>
        </authorList>
    </citation>
    <scope>NUCLEOTIDE SEQUENCE [LARGE SCALE GENOMIC DNA]</scope>
    <source>
        <strain evidence="9">ATCC 14091 / BCRC 22168 / CBS 111 / JCM 3599 / NBRC 0793 / NRRL Y-1031 F-60-10</strain>
    </source>
</reference>
<organism evidence="8 9">
    <name type="scientific">Wickerhamomyces ciferrii (strain ATCC 14091 / BCRC 22168 / CBS 111 / JCM 3599 / NBRC 0793 / NRRL Y-1031 F-60-10)</name>
    <name type="common">Yeast</name>
    <name type="synonym">Pichia ciferrii</name>
    <dbReference type="NCBI Taxonomy" id="1206466"/>
    <lineage>
        <taxon>Eukaryota</taxon>
        <taxon>Fungi</taxon>
        <taxon>Dikarya</taxon>
        <taxon>Ascomycota</taxon>
        <taxon>Saccharomycotina</taxon>
        <taxon>Saccharomycetes</taxon>
        <taxon>Phaffomycetales</taxon>
        <taxon>Wickerhamomycetaceae</taxon>
        <taxon>Wickerhamomyces</taxon>
    </lineage>
</organism>
<dbReference type="InterPro" id="IPR018171">
    <property type="entry name" value="Pept_tRNA_hydro_CS"/>
</dbReference>
<protein>
    <recommendedName>
        <fullName evidence="1 6">Peptidyl-tRNA hydrolase</fullName>
        <ecNumber evidence="1 6">3.1.1.29</ecNumber>
    </recommendedName>
</protein>
<evidence type="ECO:0000313" key="8">
    <source>
        <dbReference type="EMBL" id="CCH40627.1"/>
    </source>
</evidence>
<proteinExistence type="inferred from homology"/>
<evidence type="ECO:0000256" key="3">
    <source>
        <dbReference type="ARBA" id="ARBA00022801"/>
    </source>
</evidence>
<evidence type="ECO:0000256" key="4">
    <source>
        <dbReference type="ARBA" id="ARBA00022884"/>
    </source>
</evidence>
<dbReference type="PANTHER" id="PTHR17224">
    <property type="entry name" value="PEPTIDYL-TRNA HYDROLASE"/>
    <property type="match status" value="1"/>
</dbReference>
<evidence type="ECO:0000313" key="9">
    <source>
        <dbReference type="Proteomes" id="UP000009328"/>
    </source>
</evidence>
<gene>
    <name evidence="8" type="ORF">BN7_161</name>
</gene>
<sequence>MVFATRCLWKAANVQGLKQNVGAGVTKKPIFLMVTSVGNPELSYGGTRHNAGHLVLNMTRIPFVDHPRVKGIRFGMDLNKSNMIYIQNNNFMNISGGPISKAWDYFTDIKSKTKDWDFKYLVVHDELSLELGKYKIRSGDASLRGHNGLKSIKGSTNKDFLRLGVGIGRPESRNPHDVAEYVLSPFTRKEKIKLEEQVVPEVLMTIERIRNGEEV</sequence>
<comment type="similarity">
    <text evidence="5 7">Belongs to the PTH family.</text>
</comment>
<dbReference type="PROSITE" id="PS01195">
    <property type="entry name" value="PEPT_TRNA_HYDROL_1"/>
    <property type="match status" value="1"/>
</dbReference>
<dbReference type="AlphaFoldDB" id="K0KEF8"/>
<comment type="catalytic activity">
    <reaction evidence="6">
        <text>an N-acyl-L-alpha-aminoacyl-tRNA + H2O = an N-acyl-L-amino acid + a tRNA + H(+)</text>
        <dbReference type="Rhea" id="RHEA:54448"/>
        <dbReference type="Rhea" id="RHEA-COMP:10123"/>
        <dbReference type="Rhea" id="RHEA-COMP:13883"/>
        <dbReference type="ChEBI" id="CHEBI:15377"/>
        <dbReference type="ChEBI" id="CHEBI:15378"/>
        <dbReference type="ChEBI" id="CHEBI:59874"/>
        <dbReference type="ChEBI" id="CHEBI:78442"/>
        <dbReference type="ChEBI" id="CHEBI:138191"/>
        <dbReference type="EC" id="3.1.1.29"/>
    </reaction>
</comment>
<dbReference type="InterPro" id="IPR036416">
    <property type="entry name" value="Pept_tRNA_hydro_sf"/>
</dbReference>
<name>K0KEF8_WICCF</name>
<dbReference type="PANTHER" id="PTHR17224:SF1">
    <property type="entry name" value="PEPTIDYL-TRNA HYDROLASE"/>
    <property type="match status" value="1"/>
</dbReference>
<dbReference type="Proteomes" id="UP000009328">
    <property type="component" value="Unassembled WGS sequence"/>
</dbReference>
<dbReference type="GO" id="GO:0000049">
    <property type="term" value="F:tRNA binding"/>
    <property type="evidence" value="ECO:0007669"/>
    <property type="project" value="UniProtKB-KW"/>
</dbReference>
<dbReference type="eggNOG" id="KOG2255">
    <property type="taxonomic scope" value="Eukaryota"/>
</dbReference>
<evidence type="ECO:0000256" key="5">
    <source>
        <dbReference type="ARBA" id="ARBA00038063"/>
    </source>
</evidence>
<dbReference type="InParanoid" id="K0KEF8"/>
<evidence type="ECO:0000256" key="7">
    <source>
        <dbReference type="RuleBase" id="RU004320"/>
    </source>
</evidence>
<evidence type="ECO:0000256" key="1">
    <source>
        <dbReference type="ARBA" id="ARBA00013260"/>
    </source>
</evidence>
<dbReference type="PROSITE" id="PS01196">
    <property type="entry name" value="PEPT_TRNA_HYDROL_2"/>
    <property type="match status" value="1"/>
</dbReference>
<comment type="caution">
    <text evidence="8">The sequence shown here is derived from an EMBL/GenBank/DDBJ whole genome shotgun (WGS) entry which is preliminary data.</text>
</comment>
<dbReference type="EMBL" id="CAIF01000002">
    <property type="protein sequence ID" value="CCH40627.1"/>
    <property type="molecule type" value="Genomic_DNA"/>
</dbReference>
<keyword evidence="3 6" id="KW-0378">Hydrolase</keyword>
<dbReference type="Gene3D" id="3.40.50.1470">
    <property type="entry name" value="Peptidyl-tRNA hydrolase"/>
    <property type="match status" value="1"/>
</dbReference>
<dbReference type="HOGENOM" id="CLU_062456_2_1_1"/>
<accession>K0KEF8</accession>
<dbReference type="NCBIfam" id="TIGR00447">
    <property type="entry name" value="pth"/>
    <property type="match status" value="1"/>
</dbReference>
<dbReference type="GO" id="GO:0004045">
    <property type="term" value="F:peptidyl-tRNA hydrolase activity"/>
    <property type="evidence" value="ECO:0007669"/>
    <property type="project" value="UniProtKB-EC"/>
</dbReference>
<keyword evidence="9" id="KW-1185">Reference proteome</keyword>
<dbReference type="InterPro" id="IPR001328">
    <property type="entry name" value="Pept_tRNA_hydro"/>
</dbReference>
<dbReference type="SUPFAM" id="SSF53178">
    <property type="entry name" value="Peptidyl-tRNA hydrolase-like"/>
    <property type="match status" value="1"/>
</dbReference>
<dbReference type="STRING" id="1206466.K0KEF8"/>
<dbReference type="FunCoup" id="K0KEF8">
    <property type="interactions" value="122"/>
</dbReference>
<evidence type="ECO:0000256" key="2">
    <source>
        <dbReference type="ARBA" id="ARBA00022555"/>
    </source>
</evidence>
<dbReference type="Pfam" id="PF01195">
    <property type="entry name" value="Pept_tRNA_hydro"/>
    <property type="match status" value="1"/>
</dbReference>